<evidence type="ECO:0000313" key="2">
    <source>
        <dbReference type="EMBL" id="CEJ83690.1"/>
    </source>
</evidence>
<keyword evidence="1" id="KW-0732">Signal</keyword>
<proteinExistence type="predicted"/>
<feature type="signal peptide" evidence="1">
    <location>
        <begin position="1"/>
        <end position="27"/>
    </location>
</feature>
<keyword evidence="3" id="KW-1185">Reference proteome</keyword>
<protein>
    <recommendedName>
        <fullName evidence="4">IDI-2</fullName>
    </recommendedName>
</protein>
<dbReference type="AlphaFoldDB" id="A0A0A1TAL6"/>
<accession>A0A0A1TAL6</accession>
<dbReference type="EMBL" id="CDHN01000002">
    <property type="protein sequence ID" value="CEJ83690.1"/>
    <property type="molecule type" value="Genomic_DNA"/>
</dbReference>
<gene>
    <name evidence="2" type="ORF">VHEMI03225</name>
</gene>
<reference evidence="2 3" key="1">
    <citation type="journal article" date="2015" name="Genome Announc.">
        <title>Draft Genome Sequence and Gene Annotation of the Entomopathogenic Fungus Verticillium hemipterigenum.</title>
        <authorList>
            <person name="Horn F."/>
            <person name="Habel A."/>
            <person name="Scharf D.H."/>
            <person name="Dworschak J."/>
            <person name="Brakhage A.A."/>
            <person name="Guthke R."/>
            <person name="Hertweck C."/>
            <person name="Linde J."/>
        </authorList>
    </citation>
    <scope>NUCLEOTIDE SEQUENCE [LARGE SCALE GENOMIC DNA]</scope>
</reference>
<evidence type="ECO:0008006" key="4">
    <source>
        <dbReference type="Google" id="ProtNLM"/>
    </source>
</evidence>
<organism evidence="2 3">
    <name type="scientific">[Torrubiella] hemipterigena</name>
    <dbReference type="NCBI Taxonomy" id="1531966"/>
    <lineage>
        <taxon>Eukaryota</taxon>
        <taxon>Fungi</taxon>
        <taxon>Dikarya</taxon>
        <taxon>Ascomycota</taxon>
        <taxon>Pezizomycotina</taxon>
        <taxon>Sordariomycetes</taxon>
        <taxon>Hypocreomycetidae</taxon>
        <taxon>Hypocreales</taxon>
        <taxon>Clavicipitaceae</taxon>
        <taxon>Clavicipitaceae incertae sedis</taxon>
        <taxon>'Torrubiella' clade</taxon>
    </lineage>
</organism>
<evidence type="ECO:0000313" key="3">
    <source>
        <dbReference type="Proteomes" id="UP000039046"/>
    </source>
</evidence>
<evidence type="ECO:0000256" key="1">
    <source>
        <dbReference type="SAM" id="SignalP"/>
    </source>
</evidence>
<dbReference type="HOGENOM" id="CLU_113390_0_0_1"/>
<name>A0A0A1TAL6_9HYPO</name>
<dbReference type="Proteomes" id="UP000039046">
    <property type="component" value="Unassembled WGS sequence"/>
</dbReference>
<feature type="chain" id="PRO_5001990028" description="IDI-2" evidence="1">
    <location>
        <begin position="28"/>
        <end position="169"/>
    </location>
</feature>
<dbReference type="OrthoDB" id="3660930at2759"/>
<sequence length="169" mass="17969">MKFSIPLSSAMAMAMAMAMATLGISAATPEANPSRVCGRLGVTMDVIETKNMTREELSNLRMCAEHPLGNIRPTEGESLAPMPDQPIPKPELSVRKADKCEWTAPYGCSGYYCWKSCGAPGDGQWCWTANNGGKGAWNKCVTYADCGTDDVTFGCGVNCWNGGSCGCSC</sequence>